<evidence type="ECO:0000256" key="3">
    <source>
        <dbReference type="ARBA" id="ARBA00022989"/>
    </source>
</evidence>
<keyword evidence="7" id="KW-0807">Transducer</keyword>
<proteinExistence type="predicted"/>
<feature type="transmembrane region" description="Helical" evidence="8">
    <location>
        <begin position="58"/>
        <end position="77"/>
    </location>
</feature>
<feature type="transmembrane region" description="Helical" evidence="8">
    <location>
        <begin position="97"/>
        <end position="114"/>
    </location>
</feature>
<name>A0A8B7YHV7_ACAPL</name>
<dbReference type="InterPro" id="IPR017452">
    <property type="entry name" value="GPCR_Rhodpsn_7TM"/>
</dbReference>
<feature type="domain" description="G-protein coupled receptors family 1 profile" evidence="9">
    <location>
        <begin position="37"/>
        <end position="291"/>
    </location>
</feature>
<evidence type="ECO:0000256" key="8">
    <source>
        <dbReference type="SAM" id="Phobius"/>
    </source>
</evidence>
<dbReference type="Pfam" id="PF00001">
    <property type="entry name" value="7tm_1"/>
    <property type="match status" value="1"/>
</dbReference>
<feature type="transmembrane region" description="Helical" evidence="8">
    <location>
        <begin position="186"/>
        <end position="205"/>
    </location>
</feature>
<dbReference type="GeneID" id="110979577"/>
<dbReference type="RefSeq" id="XP_022091206.1">
    <property type="nucleotide sequence ID" value="XM_022235514.1"/>
</dbReference>
<evidence type="ECO:0000256" key="5">
    <source>
        <dbReference type="ARBA" id="ARBA00023136"/>
    </source>
</evidence>
<dbReference type="PRINTS" id="PR00237">
    <property type="entry name" value="GPCRRHODOPSN"/>
</dbReference>
<dbReference type="RefSeq" id="XP_022091207.1">
    <property type="nucleotide sequence ID" value="XM_022235515.1"/>
</dbReference>
<protein>
    <submittedName>
        <fullName evidence="11 12">Neuropeptide CCHamide-1 receptor-like</fullName>
    </submittedName>
</protein>
<sequence>MADDLAAGTTAVSYQSEYVSPSVPALLSLLGSLGFVGNVCMVHAIAAHRKMRTVPNLLILNIAVACQVYLLLPVPFYVGRLFNSLWDVPNGLCKFEAYLAAVAGYVSVFALTVLSWDRHEVLSLPKEARHKETSYAMASSQAMAMWLGAAVLALPSLVFGKVDFIAGVCRFSTKPDETSIKQGFEILRFLIGYAFPLIIMASYYLKIAVNVYCGTDAKRFPDPSDATVSLVRDRERLTVTALIVSVFFTVCWLPYFSYFMLLAYFAQWSQALRDAALIMPIVNMCLTSWLVFAVSSRHRECLCSGWRSSKD</sequence>
<evidence type="ECO:0000313" key="11">
    <source>
        <dbReference type="RefSeq" id="XP_022091206.1"/>
    </source>
</evidence>
<evidence type="ECO:0000256" key="1">
    <source>
        <dbReference type="ARBA" id="ARBA00004141"/>
    </source>
</evidence>
<dbReference type="SUPFAM" id="SSF81321">
    <property type="entry name" value="Family A G protein-coupled receptor-like"/>
    <property type="match status" value="1"/>
</dbReference>
<keyword evidence="10" id="KW-1185">Reference proteome</keyword>
<comment type="subcellular location">
    <subcellularLocation>
        <location evidence="1">Membrane</location>
        <topology evidence="1">Multi-pass membrane protein</topology>
    </subcellularLocation>
</comment>
<keyword evidence="2 8" id="KW-0812">Transmembrane</keyword>
<feature type="transmembrane region" description="Helical" evidence="8">
    <location>
        <begin position="237"/>
        <end position="255"/>
    </location>
</feature>
<dbReference type="PANTHER" id="PTHR45695">
    <property type="entry name" value="LEUCOKININ RECEPTOR-RELATED"/>
    <property type="match status" value="1"/>
</dbReference>
<reference evidence="11 12" key="1">
    <citation type="submission" date="2025-04" db="UniProtKB">
        <authorList>
            <consortium name="RefSeq"/>
        </authorList>
    </citation>
    <scope>IDENTIFICATION</scope>
</reference>
<feature type="transmembrane region" description="Helical" evidence="8">
    <location>
        <begin position="275"/>
        <end position="294"/>
    </location>
</feature>
<dbReference type="InterPro" id="IPR000276">
    <property type="entry name" value="GPCR_Rhodpsn"/>
</dbReference>
<organism evidence="10 11">
    <name type="scientific">Acanthaster planci</name>
    <name type="common">Crown-of-thorns starfish</name>
    <dbReference type="NCBI Taxonomy" id="133434"/>
    <lineage>
        <taxon>Eukaryota</taxon>
        <taxon>Metazoa</taxon>
        <taxon>Echinodermata</taxon>
        <taxon>Eleutherozoa</taxon>
        <taxon>Asterozoa</taxon>
        <taxon>Asteroidea</taxon>
        <taxon>Valvatacea</taxon>
        <taxon>Valvatida</taxon>
        <taxon>Acanthasteridae</taxon>
        <taxon>Acanthaster</taxon>
    </lineage>
</organism>
<dbReference type="CDD" id="cd00637">
    <property type="entry name" value="7tm_classA_rhodopsin-like"/>
    <property type="match status" value="1"/>
</dbReference>
<dbReference type="Proteomes" id="UP000694845">
    <property type="component" value="Unplaced"/>
</dbReference>
<dbReference type="AlphaFoldDB" id="A0A8B7YHV7"/>
<keyword evidence="4" id="KW-0297">G-protein coupled receptor</keyword>
<evidence type="ECO:0000256" key="4">
    <source>
        <dbReference type="ARBA" id="ARBA00023040"/>
    </source>
</evidence>
<evidence type="ECO:0000256" key="6">
    <source>
        <dbReference type="ARBA" id="ARBA00023170"/>
    </source>
</evidence>
<dbReference type="KEGG" id="aplc:110979577"/>
<dbReference type="GO" id="GO:0008188">
    <property type="term" value="F:neuropeptide receptor activity"/>
    <property type="evidence" value="ECO:0007669"/>
    <property type="project" value="TreeGrafter"/>
</dbReference>
<evidence type="ECO:0000256" key="2">
    <source>
        <dbReference type="ARBA" id="ARBA00022692"/>
    </source>
</evidence>
<evidence type="ECO:0000313" key="10">
    <source>
        <dbReference type="Proteomes" id="UP000694845"/>
    </source>
</evidence>
<keyword evidence="6" id="KW-0675">Receptor</keyword>
<evidence type="ECO:0000313" key="12">
    <source>
        <dbReference type="RefSeq" id="XP_022091207.1"/>
    </source>
</evidence>
<evidence type="ECO:0000259" key="9">
    <source>
        <dbReference type="PROSITE" id="PS50262"/>
    </source>
</evidence>
<dbReference type="PROSITE" id="PS50262">
    <property type="entry name" value="G_PROTEIN_RECEP_F1_2"/>
    <property type="match status" value="1"/>
</dbReference>
<keyword evidence="5 8" id="KW-0472">Membrane</keyword>
<keyword evidence="3 8" id="KW-1133">Transmembrane helix</keyword>
<dbReference type="OrthoDB" id="8888529at2759"/>
<evidence type="ECO:0000256" key="7">
    <source>
        <dbReference type="ARBA" id="ARBA00023224"/>
    </source>
</evidence>
<gene>
    <name evidence="11 12" type="primary">LOC110979577</name>
</gene>
<dbReference type="PANTHER" id="PTHR45695:SF26">
    <property type="entry name" value="NEUROPEPTIDE CCHAMIDE-1 RECEPTOR"/>
    <property type="match status" value="1"/>
</dbReference>
<dbReference type="GO" id="GO:0005886">
    <property type="term" value="C:plasma membrane"/>
    <property type="evidence" value="ECO:0007669"/>
    <property type="project" value="TreeGrafter"/>
</dbReference>
<feature type="transmembrane region" description="Helical" evidence="8">
    <location>
        <begin position="25"/>
        <end position="46"/>
    </location>
</feature>
<dbReference type="Gene3D" id="1.20.1070.10">
    <property type="entry name" value="Rhodopsin 7-helix transmembrane proteins"/>
    <property type="match status" value="1"/>
</dbReference>
<accession>A0A8B7YHV7</accession>